<dbReference type="GeneID" id="30152599"/>
<feature type="region of interest" description="Disordered" evidence="1">
    <location>
        <begin position="189"/>
        <end position="242"/>
    </location>
</feature>
<protein>
    <recommendedName>
        <fullName evidence="4">Mediator of RNA polymerase II transcription subunit 8</fullName>
    </recommendedName>
</protein>
<evidence type="ECO:0000256" key="1">
    <source>
        <dbReference type="SAM" id="MobiDB-lite"/>
    </source>
</evidence>
<feature type="compositionally biased region" description="Acidic residues" evidence="1">
    <location>
        <begin position="210"/>
        <end position="226"/>
    </location>
</feature>
<keyword evidence="3" id="KW-1185">Reference proteome</keyword>
<name>A0A1E3I3G9_9TREE</name>
<proteinExistence type="predicted"/>
<dbReference type="OrthoDB" id="2575467at2759"/>
<dbReference type="Proteomes" id="UP000094065">
    <property type="component" value="Unassembled WGS sequence"/>
</dbReference>
<evidence type="ECO:0000313" key="2">
    <source>
        <dbReference type="EMBL" id="ODN83068.1"/>
    </source>
</evidence>
<reference evidence="2 3" key="1">
    <citation type="submission" date="2016-06" db="EMBL/GenBank/DDBJ databases">
        <title>Evolution of pathogenesis and genome organization in the Tremellales.</title>
        <authorList>
            <person name="Cuomo C."/>
            <person name="Litvintseva A."/>
            <person name="Heitman J."/>
            <person name="Chen Y."/>
            <person name="Sun S."/>
            <person name="Springer D."/>
            <person name="Dromer F."/>
            <person name="Young S."/>
            <person name="Zeng Q."/>
            <person name="Chapman S."/>
            <person name="Gujja S."/>
            <person name="Saif S."/>
            <person name="Birren B."/>
        </authorList>
    </citation>
    <scope>NUCLEOTIDE SEQUENCE [LARGE SCALE GENOMIC DNA]</scope>
    <source>
        <strain evidence="2 3">CBS 6039</strain>
    </source>
</reference>
<gene>
    <name evidence="2" type="ORF">L202_01290</name>
</gene>
<evidence type="ECO:0000313" key="3">
    <source>
        <dbReference type="Proteomes" id="UP000094065"/>
    </source>
</evidence>
<dbReference type="AlphaFoldDB" id="A0A1E3I3G9"/>
<dbReference type="Gene3D" id="1.20.58.1710">
    <property type="match status" value="1"/>
</dbReference>
<dbReference type="EMBL" id="AWGJ01000002">
    <property type="protein sequence ID" value="ODN83068.1"/>
    <property type="molecule type" value="Genomic_DNA"/>
</dbReference>
<accession>A0A1E3I3G9</accession>
<organism evidence="2 3">
    <name type="scientific">Cryptococcus amylolentus CBS 6039</name>
    <dbReference type="NCBI Taxonomy" id="1295533"/>
    <lineage>
        <taxon>Eukaryota</taxon>
        <taxon>Fungi</taxon>
        <taxon>Dikarya</taxon>
        <taxon>Basidiomycota</taxon>
        <taxon>Agaricomycotina</taxon>
        <taxon>Tremellomycetes</taxon>
        <taxon>Tremellales</taxon>
        <taxon>Cryptococcaceae</taxon>
        <taxon>Cryptococcus</taxon>
    </lineage>
</organism>
<dbReference type="RefSeq" id="XP_018997068.1">
    <property type="nucleotide sequence ID" value="XM_019134641.1"/>
</dbReference>
<sequence length="259" mass="28166">MEYHPPLPPAIPLPALAALLPRLTTTINDIDALRALLANGAHDASLPSWDILLQRYSLLLGRINALSNTLTAPARAQTAGQPPSNPLLAQYIVHPLNPLPPPDAPDSGISPLAQDAFFQAINTMPLPAPPAVEGKSEPPRAFSQTHDQLRAMSDRELEDLRKKLTERIERGGMKGKAVSEEVERRAEEIDWVMRVGQDEDEGGEEKAEEDKDEDDDLFGSDEDEPMEGATEARPAGVEKGSAREGWKVGDFVKFIDSGA</sequence>
<comment type="caution">
    <text evidence="2">The sequence shown here is derived from an EMBL/GenBank/DDBJ whole genome shotgun (WGS) entry which is preliminary data.</text>
</comment>
<evidence type="ECO:0008006" key="4">
    <source>
        <dbReference type="Google" id="ProtNLM"/>
    </source>
</evidence>